<keyword evidence="3" id="KW-1185">Reference proteome</keyword>
<dbReference type="Proteomes" id="UP000887574">
    <property type="component" value="Unplaced"/>
</dbReference>
<reference evidence="4" key="1">
    <citation type="submission" date="2022-11" db="UniProtKB">
        <authorList>
            <consortium name="WormBaseParasite"/>
        </authorList>
    </citation>
    <scope>IDENTIFICATION</scope>
</reference>
<dbReference type="InterPro" id="IPR027417">
    <property type="entry name" value="P-loop_NTPase"/>
</dbReference>
<organism evidence="3 4">
    <name type="scientific">Ditylenchus dipsaci</name>
    <dbReference type="NCBI Taxonomy" id="166011"/>
    <lineage>
        <taxon>Eukaryota</taxon>
        <taxon>Metazoa</taxon>
        <taxon>Ecdysozoa</taxon>
        <taxon>Nematoda</taxon>
        <taxon>Chromadorea</taxon>
        <taxon>Rhabditida</taxon>
        <taxon>Tylenchina</taxon>
        <taxon>Tylenchomorpha</taxon>
        <taxon>Sphaerularioidea</taxon>
        <taxon>Anguinidae</taxon>
        <taxon>Anguininae</taxon>
        <taxon>Ditylenchus</taxon>
    </lineage>
</organism>
<protein>
    <submittedName>
        <fullName evidence="4">G domain-containing protein</fullName>
    </submittedName>
</protein>
<feature type="domain" description="G" evidence="2">
    <location>
        <begin position="78"/>
        <end position="124"/>
    </location>
</feature>
<dbReference type="InterPro" id="IPR052807">
    <property type="entry name" value="Mito_transl_resp_regulator"/>
</dbReference>
<dbReference type="Pfam" id="PF01926">
    <property type="entry name" value="MMR_HSR1"/>
    <property type="match status" value="1"/>
</dbReference>
<dbReference type="PANTHER" id="PTHR46406:SF1">
    <property type="entry name" value="NITRIC OXIDE-ASSOCIATED PROTEIN 1"/>
    <property type="match status" value="1"/>
</dbReference>
<feature type="region of interest" description="Disordered" evidence="1">
    <location>
        <begin position="413"/>
        <end position="432"/>
    </location>
</feature>
<dbReference type="SUPFAM" id="SSF52540">
    <property type="entry name" value="P-loop containing nucleoside triphosphate hydrolases"/>
    <property type="match status" value="1"/>
</dbReference>
<accession>A0A915E2N9</accession>
<dbReference type="WBParaSite" id="jg26055">
    <property type="protein sequence ID" value="jg26055"/>
    <property type="gene ID" value="jg26055"/>
</dbReference>
<evidence type="ECO:0000313" key="4">
    <source>
        <dbReference type="WBParaSite" id="jg26055"/>
    </source>
</evidence>
<evidence type="ECO:0000256" key="1">
    <source>
        <dbReference type="SAM" id="MobiDB-lite"/>
    </source>
</evidence>
<dbReference type="CDD" id="cd00882">
    <property type="entry name" value="Ras_like_GTPase"/>
    <property type="match status" value="1"/>
</dbReference>
<evidence type="ECO:0000259" key="2">
    <source>
        <dbReference type="Pfam" id="PF01926"/>
    </source>
</evidence>
<sequence length="432" mass="48966">MIVVGNKIDLLPPDAEPGYLKRYQDALRQAVYKAGFSTRFNILKYSLVSAKTGYGVEDLVTQIYSHWVGPRNNLRSNIYVVGCTNAGKSTLFNTFLQSDMCMVRAMDLVERVTTSIWPGTTMSLLKFPMWNPTPHKMKLREEKLLEYRKWRKAVTSLSEDLYHATKIRSIWYCKDMLEIHSRKRKRKVSLLVMNKSAKNSTERLNLNDPSSKQGPIGVTIRLHGQQAASFGRIHPGRADQRNSTQVVDPKDVHCSSWSVLLIGGVARVDLVSAERNNRQSEFVWLTVLASERLKVQCMATRTVDDYMKRNLGDPDLGAPIGDDERLAMFPKLDCHTFDISMEERSKEKASADIVLSSIGWVAVTSLASYVKVVAWTPSGRGLQLRSPPIMPYTRLNPRVEDSIYTRGNRAKNYEHVSPEDNYPEEGISFDLA</sequence>
<proteinExistence type="predicted"/>
<dbReference type="Gene3D" id="3.40.50.300">
    <property type="entry name" value="P-loop containing nucleotide triphosphate hydrolases"/>
    <property type="match status" value="1"/>
</dbReference>
<dbReference type="PANTHER" id="PTHR46406">
    <property type="entry name" value="NITRIC OXIDE-ASSOCIATED PROTEIN 1"/>
    <property type="match status" value="1"/>
</dbReference>
<evidence type="ECO:0000313" key="3">
    <source>
        <dbReference type="Proteomes" id="UP000887574"/>
    </source>
</evidence>
<dbReference type="AlphaFoldDB" id="A0A915E2N9"/>
<name>A0A915E2N9_9BILA</name>
<dbReference type="GO" id="GO:0005525">
    <property type="term" value="F:GTP binding"/>
    <property type="evidence" value="ECO:0007669"/>
    <property type="project" value="InterPro"/>
</dbReference>
<dbReference type="InterPro" id="IPR006073">
    <property type="entry name" value="GTP-bd"/>
</dbReference>